<comment type="caution">
    <text evidence="4">The sequence shown here is derived from an EMBL/GenBank/DDBJ whole genome shotgun (WGS) entry which is preliminary data.</text>
</comment>
<dbReference type="OrthoDB" id="3482285at2759"/>
<organism evidence="4 5">
    <name type="scientific">Kockovaella imperatae</name>
    <dbReference type="NCBI Taxonomy" id="4999"/>
    <lineage>
        <taxon>Eukaryota</taxon>
        <taxon>Fungi</taxon>
        <taxon>Dikarya</taxon>
        <taxon>Basidiomycota</taxon>
        <taxon>Agaricomycotina</taxon>
        <taxon>Tremellomycetes</taxon>
        <taxon>Tremellales</taxon>
        <taxon>Cuniculitremaceae</taxon>
        <taxon>Kockovaella</taxon>
    </lineage>
</organism>
<dbReference type="InParanoid" id="A0A1Y1UR98"/>
<keyword evidence="2" id="KW-0732">Signal</keyword>
<feature type="signal peptide" evidence="2">
    <location>
        <begin position="1"/>
        <end position="19"/>
    </location>
</feature>
<dbReference type="GeneID" id="33556066"/>
<gene>
    <name evidence="4" type="ORF">BD324DRAFT_611310</name>
</gene>
<dbReference type="SUPFAM" id="SSF52317">
    <property type="entry name" value="Class I glutamine amidotransferase-like"/>
    <property type="match status" value="1"/>
</dbReference>
<dbReference type="Gene3D" id="3.40.50.880">
    <property type="match status" value="1"/>
</dbReference>
<feature type="compositionally biased region" description="Low complexity" evidence="1">
    <location>
        <begin position="284"/>
        <end position="294"/>
    </location>
</feature>
<keyword evidence="5" id="KW-1185">Reference proteome</keyword>
<name>A0A1Y1UR98_9TREE</name>
<protein>
    <submittedName>
        <fullName evidence="4">Trehalose utilization-domain-containing protein</fullName>
    </submittedName>
</protein>
<dbReference type="AlphaFoldDB" id="A0A1Y1UR98"/>
<dbReference type="InterPro" id="IPR029062">
    <property type="entry name" value="Class_I_gatase-like"/>
</dbReference>
<sequence>MLPVLAFIYLAAFIMSTSAQSTPHILVYTATKGYRHESIPAAIDVLGQQADRWNVSFTFTEDPSMFTTDTLSQFDGVMFALNSGEVLDDDGQAALQTFFQSGGVYTGVHSGSACLYNDTNYAQAVGALFDYHPELQSATFERLNDTHPATKNLPDRFTWEEEVYNFRSDPRSNDAVILLTVDENSYQHGGSSTGDYPDQGTPHPIAWYIESPKSALPLQADAPRAGRSFYTSLGHLNTTWQNDTFIDHLMGGLTWALEGRSTRAYGVGLVGNSSAEEDGKSTPSGTTSASVSESSGAAATSGAAGQSRVGSSNMGLTAAAVAGAIGAGIALVL</sequence>
<dbReference type="RefSeq" id="XP_021874249.1">
    <property type="nucleotide sequence ID" value="XM_022014258.1"/>
</dbReference>
<evidence type="ECO:0000259" key="3">
    <source>
        <dbReference type="Pfam" id="PF06283"/>
    </source>
</evidence>
<accession>A0A1Y1UR98</accession>
<dbReference type="InterPro" id="IPR029010">
    <property type="entry name" value="ThuA-like"/>
</dbReference>
<reference evidence="4 5" key="1">
    <citation type="submission" date="2017-03" db="EMBL/GenBank/DDBJ databases">
        <title>Widespread Adenine N6-methylation of Active Genes in Fungi.</title>
        <authorList>
            <consortium name="DOE Joint Genome Institute"/>
            <person name="Mondo S.J."/>
            <person name="Dannebaum R.O."/>
            <person name="Kuo R.C."/>
            <person name="Louie K.B."/>
            <person name="Bewick A.J."/>
            <person name="Labutti K."/>
            <person name="Haridas S."/>
            <person name="Kuo A."/>
            <person name="Salamov A."/>
            <person name="Ahrendt S.R."/>
            <person name="Lau R."/>
            <person name="Bowen B.P."/>
            <person name="Lipzen A."/>
            <person name="Sullivan W."/>
            <person name="Andreopoulos W.B."/>
            <person name="Clum A."/>
            <person name="Lindquist E."/>
            <person name="Daum C."/>
            <person name="Northen T.R."/>
            <person name="Ramamoorthy G."/>
            <person name="Schmitz R.J."/>
            <person name="Gryganskyi A."/>
            <person name="Culley D."/>
            <person name="Magnuson J."/>
            <person name="James T.Y."/>
            <person name="O'Malley M.A."/>
            <person name="Stajich J.E."/>
            <person name="Spatafora J.W."/>
            <person name="Visel A."/>
            <person name="Grigoriev I.V."/>
        </authorList>
    </citation>
    <scope>NUCLEOTIDE SEQUENCE [LARGE SCALE GENOMIC DNA]</scope>
    <source>
        <strain evidence="4 5">NRRL Y-17943</strain>
    </source>
</reference>
<proteinExistence type="predicted"/>
<evidence type="ECO:0000313" key="5">
    <source>
        <dbReference type="Proteomes" id="UP000193218"/>
    </source>
</evidence>
<evidence type="ECO:0000256" key="2">
    <source>
        <dbReference type="SAM" id="SignalP"/>
    </source>
</evidence>
<feature type="chain" id="PRO_5012485829" evidence="2">
    <location>
        <begin position="20"/>
        <end position="333"/>
    </location>
</feature>
<evidence type="ECO:0000313" key="4">
    <source>
        <dbReference type="EMBL" id="ORX40570.1"/>
    </source>
</evidence>
<feature type="region of interest" description="Disordered" evidence="1">
    <location>
        <begin position="272"/>
        <end position="294"/>
    </location>
</feature>
<dbReference type="Pfam" id="PF06283">
    <property type="entry name" value="ThuA"/>
    <property type="match status" value="1"/>
</dbReference>
<dbReference type="Proteomes" id="UP000193218">
    <property type="component" value="Unassembled WGS sequence"/>
</dbReference>
<evidence type="ECO:0000256" key="1">
    <source>
        <dbReference type="SAM" id="MobiDB-lite"/>
    </source>
</evidence>
<feature type="domain" description="ThuA-like" evidence="3">
    <location>
        <begin position="25"/>
        <end position="256"/>
    </location>
</feature>
<dbReference type="PANTHER" id="PTHR40469">
    <property type="entry name" value="SECRETED GLYCOSYL HYDROLASE"/>
    <property type="match status" value="1"/>
</dbReference>
<dbReference type="PANTHER" id="PTHR40469:SF2">
    <property type="entry name" value="GALACTOSE-BINDING DOMAIN-LIKE SUPERFAMILY PROTEIN"/>
    <property type="match status" value="1"/>
</dbReference>
<dbReference type="EMBL" id="NBSH01000001">
    <property type="protein sequence ID" value="ORX40570.1"/>
    <property type="molecule type" value="Genomic_DNA"/>
</dbReference>